<dbReference type="Proteomes" id="UP000314983">
    <property type="component" value="Chromosome 26"/>
</dbReference>
<feature type="transmembrane region" description="Helical" evidence="2">
    <location>
        <begin position="28"/>
        <end position="54"/>
    </location>
</feature>
<keyword evidence="2" id="KW-1133">Transmembrane helix</keyword>
<evidence type="ECO:0008006" key="5">
    <source>
        <dbReference type="Google" id="ProtNLM"/>
    </source>
</evidence>
<feature type="transmembrane region" description="Helical" evidence="2">
    <location>
        <begin position="357"/>
        <end position="379"/>
    </location>
</feature>
<proteinExistence type="predicted"/>
<dbReference type="GO" id="GO:0007219">
    <property type="term" value="P:Notch signaling pathway"/>
    <property type="evidence" value="ECO:0007669"/>
    <property type="project" value="Ensembl"/>
</dbReference>
<dbReference type="GO" id="GO:0043114">
    <property type="term" value="P:regulation of vascular permeability"/>
    <property type="evidence" value="ECO:0007669"/>
    <property type="project" value="Ensembl"/>
</dbReference>
<reference evidence="3" key="5">
    <citation type="submission" date="2025-09" db="UniProtKB">
        <authorList>
            <consortium name="Ensembl"/>
        </authorList>
    </citation>
    <scope>IDENTIFICATION</scope>
</reference>
<evidence type="ECO:0000256" key="1">
    <source>
        <dbReference type="SAM" id="Coils"/>
    </source>
</evidence>
<dbReference type="GeneTree" id="ENSGT00390000006166"/>
<feature type="coiled-coil region" evidence="1">
    <location>
        <begin position="171"/>
        <end position="205"/>
    </location>
</feature>
<keyword evidence="4" id="KW-1185">Reference proteome</keyword>
<feature type="coiled-coil region" evidence="1">
    <location>
        <begin position="59"/>
        <end position="128"/>
    </location>
</feature>
<reference evidence="3" key="4">
    <citation type="submission" date="2025-08" db="UniProtKB">
        <authorList>
            <consortium name="Ensembl"/>
        </authorList>
    </citation>
    <scope>IDENTIFICATION</scope>
</reference>
<dbReference type="InterPro" id="IPR009538">
    <property type="entry name" value="PV-1"/>
</dbReference>
<sequence>MHNSSYSRPKFVLEAKDIHKSKGKSCGYYLRMVFFFSSLIQTLIIVSLVLFLVYGRPEKTVEEQRVEELENGFNKLSKDNTALRKDKANLTSLLKTKTAEKDAADKRLKKFEDDLAIAKANSTKLQQDLLSCKSQRPLDVILSINFSGLTKILQDRLEQQSRTLQNFRFEMESVVKEKNKQEMTAMKLKQEKDDLNSELQLYMKKCKEDFITPLQGIRTVTSAFLTKIDDLFPNAFTFHLTCTRQQEEASKICGNCTNLSRQVERKYQSYLDTIGEKVATLLAKSGKLEVDNSRLISDLEKCRQDRTQQMEQCTRLSNLEVIMHCFFIICTGEVRGECHVIQYPGSSEESTKHGGCFLVGCFVCLFVCFLGGGLGFFMGTETFSL</sequence>
<reference evidence="4" key="2">
    <citation type="journal article" date="2017" name="Sci. Adv.">
        <title>A tail of two voltages: Proteomic comparison of the three electric organs of the electric eel.</title>
        <authorList>
            <person name="Traeger L.L."/>
            <person name="Sabat G."/>
            <person name="Barrett-Wilt G.A."/>
            <person name="Wells G.B."/>
            <person name="Sussman M.R."/>
        </authorList>
    </citation>
    <scope>NUCLEOTIDE SEQUENCE [LARGE SCALE GENOMIC DNA]</scope>
</reference>
<dbReference type="OMA" id="ETNKSCD"/>
<keyword evidence="2" id="KW-0472">Membrane</keyword>
<dbReference type="Ensembl" id="ENSEEET00000030682.2">
    <property type="protein sequence ID" value="ENSEEEP00000030326.2"/>
    <property type="gene ID" value="ENSEEEG00000014539.2"/>
</dbReference>
<accession>A0A4W4FYY4</accession>
<organism evidence="3 4">
    <name type="scientific">Electrophorus electricus</name>
    <name type="common">Electric eel</name>
    <name type="synonym">Gymnotus electricus</name>
    <dbReference type="NCBI Taxonomy" id="8005"/>
    <lineage>
        <taxon>Eukaryota</taxon>
        <taxon>Metazoa</taxon>
        <taxon>Chordata</taxon>
        <taxon>Craniata</taxon>
        <taxon>Vertebrata</taxon>
        <taxon>Euteleostomi</taxon>
        <taxon>Actinopterygii</taxon>
        <taxon>Neopterygii</taxon>
        <taxon>Teleostei</taxon>
        <taxon>Ostariophysi</taxon>
        <taxon>Gymnotiformes</taxon>
        <taxon>Gymnotoidei</taxon>
        <taxon>Gymnotidae</taxon>
        <taxon>Electrophorus</taxon>
    </lineage>
</organism>
<keyword evidence="2" id="KW-0812">Transmembrane</keyword>
<keyword evidence="1" id="KW-0175">Coiled coil</keyword>
<name>A0A4W4FYY4_ELEEL</name>
<dbReference type="PANTHER" id="PTHR21687">
    <property type="entry name" value="PLASMALEMMA VESICLE-ASSOCIATED PROTEIN"/>
    <property type="match status" value="1"/>
</dbReference>
<evidence type="ECO:0000313" key="4">
    <source>
        <dbReference type="Proteomes" id="UP000314983"/>
    </source>
</evidence>
<dbReference type="PANTHER" id="PTHR21687:SF6">
    <property type="entry name" value="PLASMALEMMA VESICLE-ASSOCIATED PROTEIN"/>
    <property type="match status" value="1"/>
</dbReference>
<reference evidence="4" key="1">
    <citation type="journal article" date="2014" name="Science">
        <title>Nonhuman genetics. Genomic basis for the convergent evolution of electric organs.</title>
        <authorList>
            <person name="Gallant J.R."/>
            <person name="Traeger L.L."/>
            <person name="Volkening J.D."/>
            <person name="Moffett H."/>
            <person name="Chen P.H."/>
            <person name="Novina C.D."/>
            <person name="Phillips G.N.Jr."/>
            <person name="Anand R."/>
            <person name="Wells G.B."/>
            <person name="Pinch M."/>
            <person name="Guth R."/>
            <person name="Unguez G.A."/>
            <person name="Albert J.S."/>
            <person name="Zakon H.H."/>
            <person name="Samanta M.P."/>
            <person name="Sussman M.R."/>
        </authorList>
    </citation>
    <scope>NUCLEOTIDE SEQUENCE [LARGE SCALE GENOMIC DNA]</scope>
</reference>
<dbReference type="GO" id="GO:0002693">
    <property type="term" value="P:positive regulation of cellular extravasation"/>
    <property type="evidence" value="ECO:0007669"/>
    <property type="project" value="TreeGrafter"/>
</dbReference>
<dbReference type="Pfam" id="PF06637">
    <property type="entry name" value="PV-1"/>
    <property type="match status" value="1"/>
</dbReference>
<evidence type="ECO:0000313" key="3">
    <source>
        <dbReference type="Ensembl" id="ENSEEEP00000030326.2"/>
    </source>
</evidence>
<dbReference type="STRING" id="8005.ENSEEEP00000030326"/>
<evidence type="ECO:0000256" key="2">
    <source>
        <dbReference type="SAM" id="Phobius"/>
    </source>
</evidence>
<reference evidence="3" key="3">
    <citation type="submission" date="2020-05" db="EMBL/GenBank/DDBJ databases">
        <title>Electrophorus electricus (electric eel) genome, fEleEle1, primary haplotype.</title>
        <authorList>
            <person name="Myers G."/>
            <person name="Meyer A."/>
            <person name="Fedrigo O."/>
            <person name="Formenti G."/>
            <person name="Rhie A."/>
            <person name="Tracey A."/>
            <person name="Sims Y."/>
            <person name="Jarvis E.D."/>
        </authorList>
    </citation>
    <scope>NUCLEOTIDE SEQUENCE [LARGE SCALE GENOMIC DNA]</scope>
</reference>
<dbReference type="AlphaFoldDB" id="A0A4W4FYY4"/>
<protein>
    <recommendedName>
        <fullName evidence="5">Plasmalemma vesicle associated protein b</fullName>
    </recommendedName>
</protein>